<feature type="transmembrane region" description="Helical" evidence="9">
    <location>
        <begin position="588"/>
        <end position="609"/>
    </location>
</feature>
<comment type="subcellular location">
    <subcellularLocation>
        <location evidence="1">Golgi apparatus membrane</location>
        <topology evidence="1">Single-pass type IV membrane protein</topology>
    </subcellularLocation>
</comment>
<dbReference type="EMBL" id="NWSH01000329">
    <property type="protein sequence ID" value="PCG77376.1"/>
    <property type="molecule type" value="Genomic_DNA"/>
</dbReference>
<feature type="compositionally biased region" description="Polar residues" evidence="8">
    <location>
        <begin position="76"/>
        <end position="87"/>
    </location>
</feature>
<dbReference type="PANTHER" id="PTHR13815">
    <property type="entry name" value="GOLGIN-84"/>
    <property type="match status" value="1"/>
</dbReference>
<feature type="coiled-coil region" evidence="7">
    <location>
        <begin position="367"/>
        <end position="475"/>
    </location>
</feature>
<evidence type="ECO:0000256" key="5">
    <source>
        <dbReference type="ARBA" id="ARBA00023054"/>
    </source>
</evidence>
<dbReference type="InterPro" id="IPR019177">
    <property type="entry name" value="Golgin_subfamily_A_member_5"/>
</dbReference>
<keyword evidence="5 7" id="KW-0175">Coiled coil</keyword>
<protein>
    <submittedName>
        <fullName evidence="10">Uncharacterized protein</fullName>
    </submittedName>
</protein>
<evidence type="ECO:0000256" key="3">
    <source>
        <dbReference type="ARBA" id="ARBA00022989"/>
    </source>
</evidence>
<reference evidence="10" key="1">
    <citation type="submission" date="2017-09" db="EMBL/GenBank/DDBJ databases">
        <title>Contemporary evolution of a Lepidopteran species, Heliothis virescens, in response to modern agricultural practices.</title>
        <authorList>
            <person name="Fritz M.L."/>
            <person name="Deyonke A.M."/>
            <person name="Papanicolaou A."/>
            <person name="Micinski S."/>
            <person name="Westbrook J."/>
            <person name="Gould F."/>
        </authorList>
    </citation>
    <scope>NUCLEOTIDE SEQUENCE [LARGE SCALE GENOMIC DNA]</scope>
    <source>
        <strain evidence="10">HvINT-</strain>
        <tissue evidence="10">Whole body</tissue>
    </source>
</reference>
<name>A0A2A4K027_HELVI</name>
<dbReference type="GO" id="GO:0007030">
    <property type="term" value="P:Golgi organization"/>
    <property type="evidence" value="ECO:0007669"/>
    <property type="project" value="InterPro"/>
</dbReference>
<feature type="region of interest" description="Disordered" evidence="8">
    <location>
        <begin position="54"/>
        <end position="131"/>
    </location>
</feature>
<feature type="compositionally biased region" description="Basic residues" evidence="8">
    <location>
        <begin position="55"/>
        <end position="65"/>
    </location>
</feature>
<evidence type="ECO:0000256" key="8">
    <source>
        <dbReference type="SAM" id="MobiDB-lite"/>
    </source>
</evidence>
<evidence type="ECO:0000256" key="7">
    <source>
        <dbReference type="SAM" id="Coils"/>
    </source>
</evidence>
<evidence type="ECO:0000256" key="9">
    <source>
        <dbReference type="SAM" id="Phobius"/>
    </source>
</evidence>
<feature type="coiled-coil region" evidence="7">
    <location>
        <begin position="266"/>
        <end position="335"/>
    </location>
</feature>
<keyword evidence="3 9" id="KW-1133">Transmembrane helix</keyword>
<gene>
    <name evidence="10" type="ORF">B5V51_7448</name>
</gene>
<proteinExistence type="predicted"/>
<accession>A0A2A4K027</accession>
<feature type="compositionally biased region" description="Basic residues" evidence="8">
    <location>
        <begin position="112"/>
        <end position="123"/>
    </location>
</feature>
<feature type="coiled-coil region" evidence="7">
    <location>
        <begin position="174"/>
        <end position="208"/>
    </location>
</feature>
<keyword evidence="2 9" id="KW-0812">Transmembrane</keyword>
<evidence type="ECO:0000256" key="6">
    <source>
        <dbReference type="ARBA" id="ARBA00023136"/>
    </source>
</evidence>
<organism evidence="10">
    <name type="scientific">Heliothis virescens</name>
    <name type="common">Tobacco budworm moth</name>
    <dbReference type="NCBI Taxonomy" id="7102"/>
    <lineage>
        <taxon>Eukaryota</taxon>
        <taxon>Metazoa</taxon>
        <taxon>Ecdysozoa</taxon>
        <taxon>Arthropoda</taxon>
        <taxon>Hexapoda</taxon>
        <taxon>Insecta</taxon>
        <taxon>Pterygota</taxon>
        <taxon>Neoptera</taxon>
        <taxon>Endopterygota</taxon>
        <taxon>Lepidoptera</taxon>
        <taxon>Glossata</taxon>
        <taxon>Ditrysia</taxon>
        <taxon>Noctuoidea</taxon>
        <taxon>Noctuidae</taxon>
        <taxon>Heliothinae</taxon>
        <taxon>Heliothis</taxon>
    </lineage>
</organism>
<evidence type="ECO:0000256" key="4">
    <source>
        <dbReference type="ARBA" id="ARBA00023034"/>
    </source>
</evidence>
<dbReference type="GO" id="GO:0031985">
    <property type="term" value="C:Golgi cisterna"/>
    <property type="evidence" value="ECO:0007669"/>
    <property type="project" value="TreeGrafter"/>
</dbReference>
<evidence type="ECO:0000256" key="1">
    <source>
        <dbReference type="ARBA" id="ARBA00004409"/>
    </source>
</evidence>
<dbReference type="PANTHER" id="PTHR13815:SF7">
    <property type="entry name" value="GOLGIN SUBFAMILY A MEMBER 5"/>
    <property type="match status" value="1"/>
</dbReference>
<evidence type="ECO:0000313" key="10">
    <source>
        <dbReference type="EMBL" id="PCG77376.1"/>
    </source>
</evidence>
<dbReference type="GO" id="GO:0000301">
    <property type="term" value="P:retrograde transport, vesicle recycling within Golgi"/>
    <property type="evidence" value="ECO:0007669"/>
    <property type="project" value="TreeGrafter"/>
</dbReference>
<comment type="caution">
    <text evidence="10">The sequence shown here is derived from an EMBL/GenBank/DDBJ whole genome shotgun (WGS) entry which is preliminary data.</text>
</comment>
<sequence length="622" mass="71243">MSWFADLAGKAESLLNNLDEQTGVALRNHNVTRKRFDGSGTEFGVSHATETIWTPKKRPVSRGIKKAAPIPDTVKSVYTPSRKSSPTSHHHHQSRPPAKEYHQDSSRNGSIKSKKSPSRKASPHKQYNLDHCPKTLVGDVKDNEMFDHFGLKHRRFSLPADLELLNGEEWTYKMQNMEVENAMLKNELNVMNREVAELLDRLRKTEDGNDVDSSEVTKTRIKQETTEVMNHRLNLEKQSLSSQVELLSVKIQEHTNAEVSKFKDVSQRLEAENTVLKTKNIELEEKCKALQEGSKDRDTLQIKLENDNRHAQSTISELQESLHKTSEECRRLEKDWEAYKLRVKNMLLAKDKEIKKLQEGMNVTEDTKILMEQMNNLKDERDELQDAVAHVRSECADMKLYLQQVETRNNAAERVVTALRDALREERAARNRAECQCVSVAKELKALQLETGQTIASLRTALRDKEHELNHVRDTTSTVRSDTSALNVADYDVMQDSIDSDKVNYLTQTLVQRQTKIDTLLAENNMLRIQLEKLESKLKGELAGRGNRANFTHSVVQLQDSDSRRVRPSNTFSSLMLRMGVMVKRYPVVRAFVIGYVVFLHVWVLMVLFTSTPEDYIPPSKS</sequence>
<dbReference type="GO" id="GO:0000139">
    <property type="term" value="C:Golgi membrane"/>
    <property type="evidence" value="ECO:0007669"/>
    <property type="project" value="UniProtKB-SubCell"/>
</dbReference>
<keyword evidence="6 9" id="KW-0472">Membrane</keyword>
<dbReference type="AlphaFoldDB" id="A0A2A4K027"/>
<evidence type="ECO:0000256" key="2">
    <source>
        <dbReference type="ARBA" id="ARBA00022692"/>
    </source>
</evidence>
<dbReference type="STRING" id="7102.A0A2A4K027"/>
<keyword evidence="4" id="KW-0333">Golgi apparatus</keyword>
<dbReference type="Pfam" id="PF09787">
    <property type="entry name" value="Golgin_A5"/>
    <property type="match status" value="1"/>
</dbReference>